<gene>
    <name evidence="9" type="ORF">Q8A67_010987</name>
</gene>
<dbReference type="Gene3D" id="1.25.40.10">
    <property type="entry name" value="Tetratricopeptide repeat domain"/>
    <property type="match status" value="3"/>
</dbReference>
<proteinExistence type="inferred from homology"/>
<evidence type="ECO:0000256" key="6">
    <source>
        <dbReference type="ARBA" id="ARBA00023453"/>
    </source>
</evidence>
<dbReference type="GO" id="GO:0008171">
    <property type="term" value="F:O-methyltransferase activity"/>
    <property type="evidence" value="ECO:0007669"/>
    <property type="project" value="InterPro"/>
</dbReference>
<dbReference type="AlphaFoldDB" id="A0AA88TXL7"/>
<dbReference type="InterPro" id="IPR029063">
    <property type="entry name" value="SAM-dependent_MTases_sf"/>
</dbReference>
<dbReference type="PANTHER" id="PTHR10271">
    <property type="entry name" value="INTERFERON-INDUCED PROTEIN WITH TETRATRICOPEPTIDE REPEATS"/>
    <property type="match status" value="1"/>
</dbReference>
<evidence type="ECO:0000256" key="4">
    <source>
        <dbReference type="ARBA" id="ARBA00022737"/>
    </source>
</evidence>
<evidence type="ECO:0000313" key="10">
    <source>
        <dbReference type="Proteomes" id="UP001187343"/>
    </source>
</evidence>
<dbReference type="GO" id="GO:0005829">
    <property type="term" value="C:cytosol"/>
    <property type="evidence" value="ECO:0007669"/>
    <property type="project" value="TreeGrafter"/>
</dbReference>
<dbReference type="SUPFAM" id="SSF48452">
    <property type="entry name" value="TPR-like"/>
    <property type="match status" value="1"/>
</dbReference>
<feature type="chain" id="PRO_5041657533" evidence="8">
    <location>
        <begin position="18"/>
        <end position="598"/>
    </location>
</feature>
<keyword evidence="4" id="KW-0677">Repeat</keyword>
<dbReference type="FunFam" id="1.25.40.10:FF:000032">
    <property type="entry name" value="Interferon-induced protein with tetratricopeptide repeats 5"/>
    <property type="match status" value="1"/>
</dbReference>
<comment type="similarity">
    <text evidence="7">Belongs to the IFIT family.</text>
</comment>
<evidence type="ECO:0000256" key="3">
    <source>
        <dbReference type="ARBA" id="ARBA00022691"/>
    </source>
</evidence>
<keyword evidence="5" id="KW-0802">TPR repeat</keyword>
<evidence type="ECO:0000256" key="2">
    <source>
        <dbReference type="ARBA" id="ARBA00022679"/>
    </source>
</evidence>
<evidence type="ECO:0000256" key="5">
    <source>
        <dbReference type="ARBA" id="ARBA00022803"/>
    </source>
</evidence>
<dbReference type="EMBL" id="JAUYZG010000010">
    <property type="protein sequence ID" value="KAK2896499.1"/>
    <property type="molecule type" value="Genomic_DNA"/>
</dbReference>
<dbReference type="SUPFAM" id="SSF53335">
    <property type="entry name" value="S-adenosyl-L-methionine-dependent methyltransferases"/>
    <property type="match status" value="1"/>
</dbReference>
<keyword evidence="3" id="KW-0949">S-adenosyl-L-methionine</keyword>
<dbReference type="GO" id="GO:0032259">
    <property type="term" value="P:methylation"/>
    <property type="evidence" value="ECO:0007669"/>
    <property type="project" value="UniProtKB-KW"/>
</dbReference>
<keyword evidence="8" id="KW-0732">Signal</keyword>
<dbReference type="Pfam" id="PF14559">
    <property type="entry name" value="TPR_19"/>
    <property type="match status" value="1"/>
</dbReference>
<dbReference type="PROSITE" id="PS51682">
    <property type="entry name" value="SAM_OMT_I"/>
    <property type="match status" value="1"/>
</dbReference>
<dbReference type="Proteomes" id="UP001187343">
    <property type="component" value="Unassembled WGS sequence"/>
</dbReference>
<sequence length="598" mass="68523">MLCTISLFVALTGLCQSVLISKSHQGDDPLLQYVVNNSLREHPVLTKLRLRTMEDPKNVMMVAVEQAQFMANLAKLIEANKTIEIGMYTGYNALNLALVVPEKGLVVACEIDEEYVKIGKPFFKEAGVKDKIDIRIKPAVETLDELLAAGEAGTYDFVFIDADKKNYEIYYEKSLQLVRKGGIVAIDNVLWGGQVINPAKDDLSSQTIDKLNKKLHKDERIDLRFNDEALKTLQLAKKELPDDDRNVIVTYGNLAWVHSLMGSVTEAETYIEKVNEILRAFPAPSPAELHREVQSEKAWSLLKFSKKTYIRAKESFLEALQKEPDDKEWNTGFAFSLFRLEGLKIGRYKRVGVEQSPAVLQLKKALNLDPDNPMIHVYLGLKCYKNTKNVNNSEAWQYMTQALTMAPDNLSVVLRVAKFLKKEQHYDKALEVLQEMLKNAPDSSRLHHEIANNYRWKAMQMNDIHNPELLGLCIHHLEKGTSLNPGYIYPQLELALRYSEQKQTAKAEQTFTELFALPDLKPADRQAWHRMYGDFKQYRLGSEKAAVEHYKQGMMLGRVSTEWIACRNRLRKILQRDIRDTYEIRTLFDSFGTENKND</sequence>
<dbReference type="InterPro" id="IPR002935">
    <property type="entry name" value="SAM_O-MeTrfase"/>
</dbReference>
<protein>
    <submittedName>
        <fullName evidence="9">Uncharacterized protein</fullName>
    </submittedName>
</protein>
<dbReference type="InterPro" id="IPR011990">
    <property type="entry name" value="TPR-like_helical_dom_sf"/>
</dbReference>
<dbReference type="Pfam" id="PF01596">
    <property type="entry name" value="Methyltransf_3"/>
    <property type="match status" value="1"/>
</dbReference>
<accession>A0AA88TXL7</accession>
<organism evidence="9 10">
    <name type="scientific">Cirrhinus molitorella</name>
    <name type="common">mud carp</name>
    <dbReference type="NCBI Taxonomy" id="172907"/>
    <lineage>
        <taxon>Eukaryota</taxon>
        <taxon>Metazoa</taxon>
        <taxon>Chordata</taxon>
        <taxon>Craniata</taxon>
        <taxon>Vertebrata</taxon>
        <taxon>Euteleostomi</taxon>
        <taxon>Actinopterygii</taxon>
        <taxon>Neopterygii</taxon>
        <taxon>Teleostei</taxon>
        <taxon>Ostariophysi</taxon>
        <taxon>Cypriniformes</taxon>
        <taxon>Cyprinidae</taxon>
        <taxon>Labeoninae</taxon>
        <taxon>Labeonini</taxon>
        <taxon>Cirrhinus</taxon>
    </lineage>
</organism>
<dbReference type="Gene3D" id="3.40.50.150">
    <property type="entry name" value="Vaccinia Virus protein VP39"/>
    <property type="match status" value="1"/>
</dbReference>
<comment type="similarity">
    <text evidence="6">Belongs to the class I-like SAM-binding methyltransferase superfamily. Cation-dependent O-methyltransferase family.</text>
</comment>
<evidence type="ECO:0000256" key="7">
    <source>
        <dbReference type="ARBA" id="ARBA00038336"/>
    </source>
</evidence>
<evidence type="ECO:0000256" key="8">
    <source>
        <dbReference type="SAM" id="SignalP"/>
    </source>
</evidence>
<dbReference type="PANTHER" id="PTHR10271:SF25">
    <property type="entry name" value="INTERFERON-INDUCED PROTEIN WITH TETRATRICOPEPTIDE REPEATS 8"/>
    <property type="match status" value="1"/>
</dbReference>
<keyword evidence="1" id="KW-0489">Methyltransferase</keyword>
<keyword evidence="2" id="KW-0808">Transferase</keyword>
<reference evidence="9" key="1">
    <citation type="submission" date="2023-08" db="EMBL/GenBank/DDBJ databases">
        <title>Chromosome-level Genome Assembly of mud carp (Cirrhinus molitorella).</title>
        <authorList>
            <person name="Liu H."/>
        </authorList>
    </citation>
    <scope>NUCLEOTIDE SEQUENCE</scope>
    <source>
        <strain evidence="9">Prfri</strain>
        <tissue evidence="9">Muscle</tissue>
    </source>
</reference>
<keyword evidence="10" id="KW-1185">Reference proteome</keyword>
<name>A0AA88TXL7_9TELE</name>
<evidence type="ECO:0000313" key="9">
    <source>
        <dbReference type="EMBL" id="KAK2896499.1"/>
    </source>
</evidence>
<comment type="caution">
    <text evidence="9">The sequence shown here is derived from an EMBL/GenBank/DDBJ whole genome shotgun (WGS) entry which is preliminary data.</text>
</comment>
<dbReference type="GO" id="GO:0051607">
    <property type="term" value="P:defense response to virus"/>
    <property type="evidence" value="ECO:0007669"/>
    <property type="project" value="TreeGrafter"/>
</dbReference>
<evidence type="ECO:0000256" key="1">
    <source>
        <dbReference type="ARBA" id="ARBA00022603"/>
    </source>
</evidence>
<feature type="signal peptide" evidence="8">
    <location>
        <begin position="1"/>
        <end position="17"/>
    </location>
</feature>